<comment type="domain">
    <text evidence="6">A pair of annexin repeats may form one binding site for calcium and phospholipid.</text>
</comment>
<evidence type="ECO:0000256" key="3">
    <source>
        <dbReference type="ARBA" id="ARBA00022837"/>
    </source>
</evidence>
<dbReference type="EMBL" id="JBBPBN010000017">
    <property type="protein sequence ID" value="KAK9019847.1"/>
    <property type="molecule type" value="Genomic_DNA"/>
</dbReference>
<dbReference type="Pfam" id="PF00191">
    <property type="entry name" value="Annexin"/>
    <property type="match status" value="6"/>
</dbReference>
<dbReference type="Gene3D" id="1.10.220.10">
    <property type="entry name" value="Annexin"/>
    <property type="match status" value="6"/>
</dbReference>
<dbReference type="InterPro" id="IPR018502">
    <property type="entry name" value="Annexin_repeat"/>
</dbReference>
<dbReference type="PRINTS" id="PR00196">
    <property type="entry name" value="ANNEXIN"/>
</dbReference>
<sequence length="580" mass="66027">MATINAPRGVSFQQDAEVLRKACKGWGTDEKAIISVLGHRDAAQRKQIRLAYEELYQEDLIKRLESELSGDFERAMYRWILDPADRDAVLANVAIRKLSPDHHVIVEIACTRSPEELLAVRRAYQARYKRSLEEDVAAHSKGDTRMARPNRSFYLLVALVTAFRYDGEEINTRLANSEAKILHEAIQDKKFNHEEVIRVLTTRSKMQLMATFNRYRDDHGTSITKHLQGDSDDKFLPVLRTAVRCLNDPKKYFEKVLRSSIRRMGTDEDALTRVIVTRAENDLKDIKELYYKRNSVPLDQAVAKDTSGDYKALLLTLACGAKGIERRTPGAGRIIVHQIVRGALVYKKNLPYSIQAFPGGGNFDKSRKASSYPYYFLVSVLVLLSDIVDLDILITVRNILIMVHRNCNSFDFRASAGMISESFACCLQLLIGLVSAFRFEGEEINKKLAKSEAKELHEGVKDKKLDNDDVIRILTTLSKMQLQATFNCYREEGTSITKNLPNNLKNEFLTTLRITVRCLQDPKNIGTDEDALTVTRAEKDLKEIKELYYKRNSVRLEEAVNKETNGDYNDMLLTLLGNDV</sequence>
<accession>A0ABR2S3V7</accession>
<dbReference type="InterPro" id="IPR001464">
    <property type="entry name" value="Annexin"/>
</dbReference>
<comment type="caution">
    <text evidence="7">The sequence shown here is derived from an EMBL/GenBank/DDBJ whole genome shotgun (WGS) entry which is preliminary data.</text>
</comment>
<evidence type="ECO:0000256" key="4">
    <source>
        <dbReference type="ARBA" id="ARBA00023216"/>
    </source>
</evidence>
<dbReference type="SMART" id="SM00335">
    <property type="entry name" value="ANX"/>
    <property type="match status" value="4"/>
</dbReference>
<evidence type="ECO:0000313" key="8">
    <source>
        <dbReference type="Proteomes" id="UP001396334"/>
    </source>
</evidence>
<gene>
    <name evidence="7" type="ORF">V6N11_054355</name>
</gene>
<dbReference type="PROSITE" id="PS00223">
    <property type="entry name" value="ANNEXIN_1"/>
    <property type="match status" value="1"/>
</dbReference>
<comment type="similarity">
    <text evidence="6">Belongs to the annexin family.</text>
</comment>
<dbReference type="InterPro" id="IPR037104">
    <property type="entry name" value="Annexin_sf"/>
</dbReference>
<dbReference type="PROSITE" id="PS51897">
    <property type="entry name" value="ANNEXIN_2"/>
    <property type="match status" value="5"/>
</dbReference>
<name>A0ABR2S3V7_9ROSI</name>
<protein>
    <recommendedName>
        <fullName evidence="6">Annexin</fullName>
    </recommendedName>
</protein>
<keyword evidence="2 6" id="KW-0677">Repeat</keyword>
<keyword evidence="3 6" id="KW-0106">Calcium</keyword>
<keyword evidence="5 6" id="KW-0111">Calcium/phospholipid-binding</keyword>
<keyword evidence="1" id="KW-0479">Metal-binding</keyword>
<dbReference type="PANTHER" id="PTHR10502:SF204">
    <property type="entry name" value="ANNEXIN"/>
    <property type="match status" value="1"/>
</dbReference>
<dbReference type="InterPro" id="IPR018252">
    <property type="entry name" value="Annexin_repeat_CS"/>
</dbReference>
<evidence type="ECO:0000256" key="1">
    <source>
        <dbReference type="ARBA" id="ARBA00022723"/>
    </source>
</evidence>
<proteinExistence type="inferred from homology"/>
<evidence type="ECO:0000256" key="6">
    <source>
        <dbReference type="RuleBase" id="RU003540"/>
    </source>
</evidence>
<reference evidence="7 8" key="1">
    <citation type="journal article" date="2024" name="G3 (Bethesda)">
        <title>Genome assembly of Hibiscus sabdariffa L. provides insights into metabolisms of medicinal natural products.</title>
        <authorList>
            <person name="Kim T."/>
        </authorList>
    </citation>
    <scope>NUCLEOTIDE SEQUENCE [LARGE SCALE GENOMIC DNA]</scope>
    <source>
        <strain evidence="7">TK-2024</strain>
        <tissue evidence="7">Old leaves</tissue>
    </source>
</reference>
<dbReference type="PANTHER" id="PTHR10502">
    <property type="entry name" value="ANNEXIN"/>
    <property type="match status" value="1"/>
</dbReference>
<keyword evidence="4 6" id="KW-0041">Annexin</keyword>
<dbReference type="SUPFAM" id="SSF47874">
    <property type="entry name" value="Annexin"/>
    <property type="match status" value="2"/>
</dbReference>
<keyword evidence="8" id="KW-1185">Reference proteome</keyword>
<dbReference type="Proteomes" id="UP001396334">
    <property type="component" value="Unassembled WGS sequence"/>
</dbReference>
<evidence type="ECO:0000313" key="7">
    <source>
        <dbReference type="EMBL" id="KAK9019847.1"/>
    </source>
</evidence>
<dbReference type="InterPro" id="IPR009118">
    <property type="entry name" value="AnnexinD_plant"/>
</dbReference>
<dbReference type="PRINTS" id="PR01814">
    <property type="entry name" value="ANNEXINPLANT"/>
</dbReference>
<evidence type="ECO:0000256" key="5">
    <source>
        <dbReference type="ARBA" id="ARBA00023302"/>
    </source>
</evidence>
<evidence type="ECO:0000256" key="2">
    <source>
        <dbReference type="ARBA" id="ARBA00022737"/>
    </source>
</evidence>
<organism evidence="7 8">
    <name type="scientific">Hibiscus sabdariffa</name>
    <name type="common">roselle</name>
    <dbReference type="NCBI Taxonomy" id="183260"/>
    <lineage>
        <taxon>Eukaryota</taxon>
        <taxon>Viridiplantae</taxon>
        <taxon>Streptophyta</taxon>
        <taxon>Embryophyta</taxon>
        <taxon>Tracheophyta</taxon>
        <taxon>Spermatophyta</taxon>
        <taxon>Magnoliopsida</taxon>
        <taxon>eudicotyledons</taxon>
        <taxon>Gunneridae</taxon>
        <taxon>Pentapetalae</taxon>
        <taxon>rosids</taxon>
        <taxon>malvids</taxon>
        <taxon>Malvales</taxon>
        <taxon>Malvaceae</taxon>
        <taxon>Malvoideae</taxon>
        <taxon>Hibiscus</taxon>
    </lineage>
</organism>